<evidence type="ECO:0000313" key="1">
    <source>
        <dbReference type="EMBL" id="KAK8037500.1"/>
    </source>
</evidence>
<reference evidence="1 2" key="1">
    <citation type="submission" date="2023-01" db="EMBL/GenBank/DDBJ databases">
        <title>Analysis of 21 Apiospora genomes using comparative genomics revels a genus with tremendous synthesis potential of carbohydrate active enzymes and secondary metabolites.</title>
        <authorList>
            <person name="Sorensen T."/>
        </authorList>
    </citation>
    <scope>NUCLEOTIDE SEQUENCE [LARGE SCALE GENOMIC DNA]</scope>
    <source>
        <strain evidence="1 2">CBS 20057</strain>
    </source>
</reference>
<gene>
    <name evidence="1" type="ORF">PG991_000846</name>
</gene>
<organism evidence="1 2">
    <name type="scientific">Apiospora marii</name>
    <dbReference type="NCBI Taxonomy" id="335849"/>
    <lineage>
        <taxon>Eukaryota</taxon>
        <taxon>Fungi</taxon>
        <taxon>Dikarya</taxon>
        <taxon>Ascomycota</taxon>
        <taxon>Pezizomycotina</taxon>
        <taxon>Sordariomycetes</taxon>
        <taxon>Xylariomycetidae</taxon>
        <taxon>Amphisphaeriales</taxon>
        <taxon>Apiosporaceae</taxon>
        <taxon>Apiospora</taxon>
    </lineage>
</organism>
<keyword evidence="2" id="KW-1185">Reference proteome</keyword>
<name>A0ABR1ST52_9PEZI</name>
<dbReference type="EMBL" id="JAQQWI010000002">
    <property type="protein sequence ID" value="KAK8037500.1"/>
    <property type="molecule type" value="Genomic_DNA"/>
</dbReference>
<evidence type="ECO:0000313" key="2">
    <source>
        <dbReference type="Proteomes" id="UP001396898"/>
    </source>
</evidence>
<comment type="caution">
    <text evidence="1">The sequence shown here is derived from an EMBL/GenBank/DDBJ whole genome shotgun (WGS) entry which is preliminary data.</text>
</comment>
<sequence length="134" mass="13821">MAAAFSLASRASSSAPFKSVVRYVVQERPGPRQIPVAVQGLLKVPEREAQAGSRGVGLFEFEARFRLDEAADNEQRAVQLLGRVLQLGLDGVSAHGGRVDAPVRDGHGGSFGVGAGLGRGALGELVAGVGGEED</sequence>
<accession>A0ABR1ST52</accession>
<dbReference type="Proteomes" id="UP001396898">
    <property type="component" value="Unassembled WGS sequence"/>
</dbReference>
<protein>
    <submittedName>
        <fullName evidence="1">Uncharacterized protein</fullName>
    </submittedName>
</protein>
<proteinExistence type="predicted"/>